<feature type="transmembrane region" description="Helical" evidence="1">
    <location>
        <begin position="83"/>
        <end position="103"/>
    </location>
</feature>
<organism evidence="2 3">
    <name type="scientific">Amniculicola lignicola CBS 123094</name>
    <dbReference type="NCBI Taxonomy" id="1392246"/>
    <lineage>
        <taxon>Eukaryota</taxon>
        <taxon>Fungi</taxon>
        <taxon>Dikarya</taxon>
        <taxon>Ascomycota</taxon>
        <taxon>Pezizomycotina</taxon>
        <taxon>Dothideomycetes</taxon>
        <taxon>Pleosporomycetidae</taxon>
        <taxon>Pleosporales</taxon>
        <taxon>Amniculicolaceae</taxon>
        <taxon>Amniculicola</taxon>
    </lineage>
</organism>
<accession>A0A6A5X3H0</accession>
<dbReference type="EMBL" id="ML977557">
    <property type="protein sequence ID" value="KAF2007468.1"/>
    <property type="molecule type" value="Genomic_DNA"/>
</dbReference>
<evidence type="ECO:0000313" key="2">
    <source>
        <dbReference type="EMBL" id="KAF2007468.1"/>
    </source>
</evidence>
<evidence type="ECO:0000313" key="3">
    <source>
        <dbReference type="Proteomes" id="UP000799779"/>
    </source>
</evidence>
<dbReference type="AlphaFoldDB" id="A0A6A5X3H0"/>
<reference evidence="2" key="1">
    <citation type="journal article" date="2020" name="Stud. Mycol.">
        <title>101 Dothideomycetes genomes: a test case for predicting lifestyles and emergence of pathogens.</title>
        <authorList>
            <person name="Haridas S."/>
            <person name="Albert R."/>
            <person name="Binder M."/>
            <person name="Bloem J."/>
            <person name="Labutti K."/>
            <person name="Salamov A."/>
            <person name="Andreopoulos B."/>
            <person name="Baker S."/>
            <person name="Barry K."/>
            <person name="Bills G."/>
            <person name="Bluhm B."/>
            <person name="Cannon C."/>
            <person name="Castanera R."/>
            <person name="Culley D."/>
            <person name="Daum C."/>
            <person name="Ezra D."/>
            <person name="Gonzalez J."/>
            <person name="Henrissat B."/>
            <person name="Kuo A."/>
            <person name="Liang C."/>
            <person name="Lipzen A."/>
            <person name="Lutzoni F."/>
            <person name="Magnuson J."/>
            <person name="Mondo S."/>
            <person name="Nolan M."/>
            <person name="Ohm R."/>
            <person name="Pangilinan J."/>
            <person name="Park H.-J."/>
            <person name="Ramirez L."/>
            <person name="Alfaro M."/>
            <person name="Sun H."/>
            <person name="Tritt A."/>
            <person name="Yoshinaga Y."/>
            <person name="Zwiers L.-H."/>
            <person name="Turgeon B."/>
            <person name="Goodwin S."/>
            <person name="Spatafora J."/>
            <person name="Crous P."/>
            <person name="Grigoriev I."/>
        </authorList>
    </citation>
    <scope>NUCLEOTIDE SEQUENCE</scope>
    <source>
        <strain evidence="2">CBS 123094</strain>
    </source>
</reference>
<sequence length="224" mass="25463">MGIFDAAILGIVNFAGKVIKRVSDAVGFRNRDHVVHMGRVSTSALGFETAVAITAMILIWSVKIPGSKSMQDEFRVVNLNHTYWAPLSIICMNAYYFLAYFLLPVLYVCWIYLLLRIFFLIWWCAAFFWISIQAAVMTMASAGGAPSKLPWTFAWRARVTCAAVFSGFLVVIMFLNLCSYGMHLHWHRERNFPYIMRYPKTDPPRRTYVVQGGAPSAAYAHQLV</sequence>
<keyword evidence="1" id="KW-1133">Transmembrane helix</keyword>
<proteinExistence type="predicted"/>
<feature type="transmembrane region" description="Helical" evidence="1">
    <location>
        <begin position="155"/>
        <end position="178"/>
    </location>
</feature>
<evidence type="ECO:0000256" key="1">
    <source>
        <dbReference type="SAM" id="Phobius"/>
    </source>
</evidence>
<gene>
    <name evidence="2" type="ORF">P154DRAFT_614815</name>
</gene>
<protein>
    <submittedName>
        <fullName evidence="2">Uncharacterized protein</fullName>
    </submittedName>
</protein>
<keyword evidence="3" id="KW-1185">Reference proteome</keyword>
<keyword evidence="1" id="KW-0472">Membrane</keyword>
<feature type="transmembrane region" description="Helical" evidence="1">
    <location>
        <begin position="110"/>
        <end position="135"/>
    </location>
</feature>
<name>A0A6A5X3H0_9PLEO</name>
<feature type="transmembrane region" description="Helical" evidence="1">
    <location>
        <begin position="45"/>
        <end position="63"/>
    </location>
</feature>
<keyword evidence="1" id="KW-0812">Transmembrane</keyword>
<dbReference type="Proteomes" id="UP000799779">
    <property type="component" value="Unassembled WGS sequence"/>
</dbReference>